<keyword evidence="2" id="KW-1185">Reference proteome</keyword>
<evidence type="ECO:0000313" key="2">
    <source>
        <dbReference type="Proteomes" id="UP001518925"/>
    </source>
</evidence>
<dbReference type="Pfam" id="PF14005">
    <property type="entry name" value="YpjP"/>
    <property type="match status" value="1"/>
</dbReference>
<dbReference type="Proteomes" id="UP001518925">
    <property type="component" value="Unassembled WGS sequence"/>
</dbReference>
<reference evidence="1 2" key="1">
    <citation type="submission" date="2021-02" db="EMBL/GenBank/DDBJ databases">
        <title>Bacillus sp. RD4P76, an endophyte from a halophyte.</title>
        <authorList>
            <person name="Sun J.-Q."/>
        </authorList>
    </citation>
    <scope>NUCLEOTIDE SEQUENCE [LARGE SCALE GENOMIC DNA]</scope>
    <source>
        <strain evidence="1 2">RD4P76</strain>
    </source>
</reference>
<gene>
    <name evidence="1" type="ORF">JR050_16945</name>
</gene>
<organism evidence="1 2">
    <name type="scientific">Bacillus suaedaesalsae</name>
    <dbReference type="NCBI Taxonomy" id="2810349"/>
    <lineage>
        <taxon>Bacteria</taxon>
        <taxon>Bacillati</taxon>
        <taxon>Bacillota</taxon>
        <taxon>Bacilli</taxon>
        <taxon>Bacillales</taxon>
        <taxon>Bacillaceae</taxon>
        <taxon>Bacillus</taxon>
    </lineage>
</organism>
<evidence type="ECO:0000313" key="1">
    <source>
        <dbReference type="EMBL" id="MBM6619350.1"/>
    </source>
</evidence>
<accession>A0ABS2DMR8</accession>
<sequence>MPTWIRKTLVVMFTILTFGLVTPPQIIITEAKSNNPAKVNGIEENQANHELETFTDDYISTETYDKEHFTLYAIQKAEEQSVKKFGPIIEETIGDEFREVILPKMEEVIMTLSDELEKNQLQHLVISNKPTGGVSEKIFHIYDSRSGKDIIRFHVRRDHPPLEGYYFNFHYHTYQDQFQSHYELGSIYWSKDTPPNWHAS</sequence>
<dbReference type="InterPro" id="IPR025616">
    <property type="entry name" value="YpjP"/>
</dbReference>
<dbReference type="EMBL" id="JAFELM010000043">
    <property type="protein sequence ID" value="MBM6619350.1"/>
    <property type="molecule type" value="Genomic_DNA"/>
</dbReference>
<dbReference type="RefSeq" id="WP_204204809.1">
    <property type="nucleotide sequence ID" value="NZ_JAFELM010000043.1"/>
</dbReference>
<protein>
    <submittedName>
        <fullName evidence="1">YpjP family protein</fullName>
    </submittedName>
</protein>
<name>A0ABS2DMR8_9BACI</name>
<proteinExistence type="predicted"/>
<comment type="caution">
    <text evidence="1">The sequence shown here is derived from an EMBL/GenBank/DDBJ whole genome shotgun (WGS) entry which is preliminary data.</text>
</comment>